<dbReference type="AlphaFoldDB" id="A0A9P5ZJK0"/>
<protein>
    <submittedName>
        <fullName evidence="1">Uncharacterized protein</fullName>
    </submittedName>
</protein>
<dbReference type="Proteomes" id="UP000807025">
    <property type="component" value="Unassembled WGS sequence"/>
</dbReference>
<evidence type="ECO:0000313" key="2">
    <source>
        <dbReference type="Proteomes" id="UP000807025"/>
    </source>
</evidence>
<evidence type="ECO:0000313" key="1">
    <source>
        <dbReference type="EMBL" id="KAF9488405.1"/>
    </source>
</evidence>
<sequence length="114" mass="12997">WLEEEQLIQEEMRQVITYLDWHASWWITQGEHRSGSVTPELQDGLQAYAAKQANILRGIRQRFACMWHPRLQAFHLTADWFKDASLVLPSVGAIAPPPPSFTAIEPDGSLNNVD</sequence>
<dbReference type="OrthoDB" id="3263473at2759"/>
<name>A0A9P5ZJK0_PLEER</name>
<gene>
    <name evidence="1" type="ORF">BDN71DRAFT_1403331</name>
</gene>
<comment type="caution">
    <text evidence="1">The sequence shown here is derived from an EMBL/GenBank/DDBJ whole genome shotgun (WGS) entry which is preliminary data.</text>
</comment>
<proteinExistence type="predicted"/>
<keyword evidence="2" id="KW-1185">Reference proteome</keyword>
<organism evidence="1 2">
    <name type="scientific">Pleurotus eryngii</name>
    <name type="common">Boletus of the steppes</name>
    <dbReference type="NCBI Taxonomy" id="5323"/>
    <lineage>
        <taxon>Eukaryota</taxon>
        <taxon>Fungi</taxon>
        <taxon>Dikarya</taxon>
        <taxon>Basidiomycota</taxon>
        <taxon>Agaricomycotina</taxon>
        <taxon>Agaricomycetes</taxon>
        <taxon>Agaricomycetidae</taxon>
        <taxon>Agaricales</taxon>
        <taxon>Pleurotineae</taxon>
        <taxon>Pleurotaceae</taxon>
        <taxon>Pleurotus</taxon>
    </lineage>
</organism>
<dbReference type="EMBL" id="MU154715">
    <property type="protein sequence ID" value="KAF9488405.1"/>
    <property type="molecule type" value="Genomic_DNA"/>
</dbReference>
<accession>A0A9P5ZJK0</accession>
<reference evidence="1" key="1">
    <citation type="submission" date="2020-11" db="EMBL/GenBank/DDBJ databases">
        <authorList>
            <consortium name="DOE Joint Genome Institute"/>
            <person name="Ahrendt S."/>
            <person name="Riley R."/>
            <person name="Andreopoulos W."/>
            <person name="Labutti K."/>
            <person name="Pangilinan J."/>
            <person name="Ruiz-Duenas F.J."/>
            <person name="Barrasa J.M."/>
            <person name="Sanchez-Garcia M."/>
            <person name="Camarero S."/>
            <person name="Miyauchi S."/>
            <person name="Serrano A."/>
            <person name="Linde D."/>
            <person name="Babiker R."/>
            <person name="Drula E."/>
            <person name="Ayuso-Fernandez I."/>
            <person name="Pacheco R."/>
            <person name="Padilla G."/>
            <person name="Ferreira P."/>
            <person name="Barriuso J."/>
            <person name="Kellner H."/>
            <person name="Castanera R."/>
            <person name="Alfaro M."/>
            <person name="Ramirez L."/>
            <person name="Pisabarro A.G."/>
            <person name="Kuo A."/>
            <person name="Tritt A."/>
            <person name="Lipzen A."/>
            <person name="He G."/>
            <person name="Yan M."/>
            <person name="Ng V."/>
            <person name="Cullen D."/>
            <person name="Martin F."/>
            <person name="Rosso M.-N."/>
            <person name="Henrissat B."/>
            <person name="Hibbett D."/>
            <person name="Martinez A.T."/>
            <person name="Grigoriev I.V."/>
        </authorList>
    </citation>
    <scope>NUCLEOTIDE SEQUENCE</scope>
    <source>
        <strain evidence="1">ATCC 90797</strain>
    </source>
</reference>
<feature type="non-terminal residue" evidence="1">
    <location>
        <position position="1"/>
    </location>
</feature>